<accession>A0A4P9YNQ7</accession>
<evidence type="ECO:0000256" key="3">
    <source>
        <dbReference type="ARBA" id="ARBA00022517"/>
    </source>
</evidence>
<evidence type="ECO:0000256" key="7">
    <source>
        <dbReference type="ARBA" id="ARBA00023274"/>
    </source>
</evidence>
<comment type="function">
    <text evidence="8 9">Component of the 90S pre-ribosome involved in the maturation of rRNAs. Required for early cleavages of the pre-RNAs in the 40S ribosomal subunit maturation pathway.</text>
</comment>
<evidence type="ECO:0000256" key="10">
    <source>
        <dbReference type="SAM" id="MobiDB-lite"/>
    </source>
</evidence>
<evidence type="ECO:0000256" key="4">
    <source>
        <dbReference type="ARBA" id="ARBA00022552"/>
    </source>
</evidence>
<evidence type="ECO:0000256" key="5">
    <source>
        <dbReference type="ARBA" id="ARBA00023054"/>
    </source>
</evidence>
<feature type="region of interest" description="Disordered" evidence="10">
    <location>
        <begin position="55"/>
        <end position="76"/>
    </location>
</feature>
<dbReference type="EMBL" id="ML004964">
    <property type="protein sequence ID" value="RKP21347.1"/>
    <property type="molecule type" value="Genomic_DNA"/>
</dbReference>
<evidence type="ECO:0000256" key="8">
    <source>
        <dbReference type="ARBA" id="ARBA00025053"/>
    </source>
</evidence>
<dbReference type="GO" id="GO:0005730">
    <property type="term" value="C:nucleolus"/>
    <property type="evidence" value="ECO:0007669"/>
    <property type="project" value="UniProtKB-SubCell"/>
</dbReference>
<reference evidence="12" key="1">
    <citation type="journal article" date="2018" name="Nat. Microbiol.">
        <title>Leveraging single-cell genomics to expand the fungal tree of life.</title>
        <authorList>
            <person name="Ahrendt S.R."/>
            <person name="Quandt C.A."/>
            <person name="Ciobanu D."/>
            <person name="Clum A."/>
            <person name="Salamov A."/>
            <person name="Andreopoulos B."/>
            <person name="Cheng J.F."/>
            <person name="Woyke T."/>
            <person name="Pelin A."/>
            <person name="Henrissat B."/>
            <person name="Reynolds N.K."/>
            <person name="Benny G.L."/>
            <person name="Smith M.E."/>
            <person name="James T.Y."/>
            <person name="Grigoriev I.V."/>
        </authorList>
    </citation>
    <scope>NUCLEOTIDE SEQUENCE [LARGE SCALE GENOMIC DNA]</scope>
    <source>
        <strain evidence="12">CSF55</strain>
    </source>
</reference>
<evidence type="ECO:0000256" key="6">
    <source>
        <dbReference type="ARBA" id="ARBA00023242"/>
    </source>
</evidence>
<feature type="region of interest" description="Disordered" evidence="10">
    <location>
        <begin position="1"/>
        <end position="30"/>
    </location>
</feature>
<evidence type="ECO:0000256" key="1">
    <source>
        <dbReference type="ARBA" id="ARBA00004604"/>
    </source>
</evidence>
<protein>
    <recommendedName>
        <fullName evidence="9">rRNA biogenesis protein RRP36</fullName>
    </recommendedName>
</protein>
<evidence type="ECO:0000313" key="11">
    <source>
        <dbReference type="EMBL" id="RKP21347.1"/>
    </source>
</evidence>
<comment type="similarity">
    <text evidence="2 9">Belongs to the RRP36 family.</text>
</comment>
<name>A0A4P9YNQ7_ROZAC</name>
<keyword evidence="6 9" id="KW-0539">Nucleus</keyword>
<comment type="subunit">
    <text evidence="9">Associates with 90S and pre-40S pre-ribosomal particles.</text>
</comment>
<proteinExistence type="inferred from homology"/>
<gene>
    <name evidence="11" type="ORF">ROZALSC1DRAFT_27249</name>
</gene>
<evidence type="ECO:0000256" key="2">
    <source>
        <dbReference type="ARBA" id="ARBA00009418"/>
    </source>
</evidence>
<comment type="subcellular location">
    <subcellularLocation>
        <location evidence="1 9">Nucleus</location>
        <location evidence="1 9">Nucleolus</location>
    </subcellularLocation>
</comment>
<organism evidence="11 12">
    <name type="scientific">Rozella allomycis (strain CSF55)</name>
    <dbReference type="NCBI Taxonomy" id="988480"/>
    <lineage>
        <taxon>Eukaryota</taxon>
        <taxon>Fungi</taxon>
        <taxon>Fungi incertae sedis</taxon>
        <taxon>Cryptomycota</taxon>
        <taxon>Cryptomycota incertae sedis</taxon>
        <taxon>Rozella</taxon>
    </lineage>
</organism>
<keyword evidence="5" id="KW-0175">Coiled coil</keyword>
<keyword evidence="7 9" id="KW-0687">Ribonucleoprotein</keyword>
<dbReference type="PANTHER" id="PTHR21738">
    <property type="entry name" value="RIBOSOMAL RNA PROCESSING PROTEIN 36 HOMOLOG"/>
    <property type="match status" value="1"/>
</dbReference>
<dbReference type="AlphaFoldDB" id="A0A4P9YNQ7"/>
<dbReference type="GO" id="GO:0030686">
    <property type="term" value="C:90S preribosome"/>
    <property type="evidence" value="ECO:0007669"/>
    <property type="project" value="TreeGrafter"/>
</dbReference>
<dbReference type="GO" id="GO:0000462">
    <property type="term" value="P:maturation of SSU-rRNA from tricistronic rRNA transcript (SSU-rRNA, 5.8S rRNA, LSU-rRNA)"/>
    <property type="evidence" value="ECO:0007669"/>
    <property type="project" value="TreeGrafter"/>
</dbReference>
<dbReference type="InterPro" id="IPR009292">
    <property type="entry name" value="RRP36"/>
</dbReference>
<dbReference type="Pfam" id="PF06102">
    <property type="entry name" value="RRP36"/>
    <property type="match status" value="1"/>
</dbReference>
<evidence type="ECO:0000313" key="12">
    <source>
        <dbReference type="Proteomes" id="UP000281549"/>
    </source>
</evidence>
<keyword evidence="3 9" id="KW-0690">Ribosome biogenesis</keyword>
<evidence type="ECO:0000256" key="9">
    <source>
        <dbReference type="RuleBase" id="RU368027"/>
    </source>
</evidence>
<feature type="compositionally biased region" description="Polar residues" evidence="10">
    <location>
        <begin position="20"/>
        <end position="30"/>
    </location>
</feature>
<keyword evidence="4 9" id="KW-0698">rRNA processing</keyword>
<dbReference type="PANTHER" id="PTHR21738:SF0">
    <property type="entry name" value="RIBOSOMAL RNA PROCESSING PROTEIN 36 HOMOLOG"/>
    <property type="match status" value="1"/>
</dbReference>
<sequence>MSDTSESEDTYYSSSDNESGESQNDTGTLSALTFGELAGLKENLGDKAFRHAINESKEIKRKRKSKNAPQEISCKRPVSVIRNDQSKKMKSYDPRFNRSHGSYNEDLFKKSYGFVNDLRRQEMKKLEDQVKKEKDPMVKEKAKELLLSLESKKDVLKQHRKKEIELVMHGKKPFYLKKSDQKKLLMAEKFKAIKEKGGDTAIDKYIEKKRKKNASKKRKELPMLSL</sequence>
<dbReference type="Proteomes" id="UP000281549">
    <property type="component" value="Unassembled WGS sequence"/>
</dbReference>